<dbReference type="Pfam" id="PF06941">
    <property type="entry name" value="NT5C"/>
    <property type="match status" value="1"/>
</dbReference>
<proteinExistence type="predicted"/>
<organism evidence="1 2">
    <name type="scientific">Balaenoptera physalus</name>
    <name type="common">Fin whale</name>
    <name type="synonym">Balaena physalus</name>
    <dbReference type="NCBI Taxonomy" id="9770"/>
    <lineage>
        <taxon>Eukaryota</taxon>
        <taxon>Metazoa</taxon>
        <taxon>Chordata</taxon>
        <taxon>Craniata</taxon>
        <taxon>Vertebrata</taxon>
        <taxon>Euteleostomi</taxon>
        <taxon>Mammalia</taxon>
        <taxon>Eutheria</taxon>
        <taxon>Laurasiatheria</taxon>
        <taxon>Artiodactyla</taxon>
        <taxon>Whippomorpha</taxon>
        <taxon>Cetacea</taxon>
        <taxon>Mysticeti</taxon>
        <taxon>Balaenopteridae</taxon>
        <taxon>Balaenoptera</taxon>
    </lineage>
</organism>
<reference evidence="1 2" key="1">
    <citation type="journal article" date="2019" name="PLoS ONE">
        <title>Genomic analyses reveal an absence of contemporary introgressive admixture between fin whales and blue whales, despite known hybrids.</title>
        <authorList>
            <person name="Westbury M.V."/>
            <person name="Petersen B."/>
            <person name="Lorenzen E.D."/>
        </authorList>
    </citation>
    <scope>NUCLEOTIDE SEQUENCE [LARGE SCALE GENOMIC DNA]</scope>
    <source>
        <strain evidence="1">FinWhale-01</strain>
    </source>
</reference>
<evidence type="ECO:0000313" key="2">
    <source>
        <dbReference type="Proteomes" id="UP000437017"/>
    </source>
</evidence>
<dbReference type="GO" id="GO:0008253">
    <property type="term" value="F:5'-nucleotidase activity"/>
    <property type="evidence" value="ECO:0007669"/>
    <property type="project" value="InterPro"/>
</dbReference>
<gene>
    <name evidence="1" type="ORF">E2I00_011474</name>
</gene>
<dbReference type="PANTHER" id="PTHR16504:SF6">
    <property type="entry name" value="5'(3')-DEOXYRIBONUCLEOTIDASE, MITOCHONDRIAL"/>
    <property type="match status" value="1"/>
</dbReference>
<feature type="non-terminal residue" evidence="1">
    <location>
        <position position="173"/>
    </location>
</feature>
<comment type="caution">
    <text evidence="1">The sequence shown here is derived from an EMBL/GenBank/DDBJ whole genome shotgun (WGS) entry which is preliminary data.</text>
</comment>
<dbReference type="Proteomes" id="UP000437017">
    <property type="component" value="Unassembled WGS sequence"/>
</dbReference>
<keyword evidence="2" id="KW-1185">Reference proteome</keyword>
<accession>A0A6A1PYY0</accession>
<evidence type="ECO:0000313" key="1">
    <source>
        <dbReference type="EMBL" id="KAB0401132.1"/>
    </source>
</evidence>
<dbReference type="SUPFAM" id="SSF56784">
    <property type="entry name" value="HAD-like"/>
    <property type="match status" value="1"/>
</dbReference>
<dbReference type="EMBL" id="SGJD01001257">
    <property type="protein sequence ID" value="KAB0401132.1"/>
    <property type="molecule type" value="Genomic_DNA"/>
</dbReference>
<sequence>SRACSSAGFRVHSPSTVAGPCWILAEAGSLLQRGRNTRRCQLPPILRQALRPRGVGRRGAEDPGRHLLFSPSQEKAISIWESENFFFDLEPLPGAVEAVKQMANLESTDVFICTSPIKMYKYCPFEKYAWVEKHFGPDFLEQIVLTRDKTVVSADLLIDDRVDITGKWPAAGE</sequence>
<dbReference type="InterPro" id="IPR023214">
    <property type="entry name" value="HAD_sf"/>
</dbReference>
<protein>
    <submittedName>
        <fullName evidence="1">Uncharacterized protein</fullName>
    </submittedName>
</protein>
<dbReference type="InterPro" id="IPR036412">
    <property type="entry name" value="HAD-like_sf"/>
</dbReference>
<dbReference type="GO" id="GO:0009223">
    <property type="term" value="P:pyrimidine deoxyribonucleotide catabolic process"/>
    <property type="evidence" value="ECO:0007669"/>
    <property type="project" value="TreeGrafter"/>
</dbReference>
<name>A0A6A1PYY0_BALPH</name>
<dbReference type="AlphaFoldDB" id="A0A6A1PYY0"/>
<dbReference type="GO" id="GO:0005739">
    <property type="term" value="C:mitochondrion"/>
    <property type="evidence" value="ECO:0007669"/>
    <property type="project" value="TreeGrafter"/>
</dbReference>
<dbReference type="PANTHER" id="PTHR16504">
    <property type="entry name" value="5'(3')-DEOXYRIBONUCLEOTIDASE"/>
    <property type="match status" value="1"/>
</dbReference>
<dbReference type="OrthoDB" id="10248475at2759"/>
<feature type="non-terminal residue" evidence="1">
    <location>
        <position position="1"/>
    </location>
</feature>
<dbReference type="Gene3D" id="3.40.50.1000">
    <property type="entry name" value="HAD superfamily/HAD-like"/>
    <property type="match status" value="1"/>
</dbReference>
<dbReference type="InterPro" id="IPR010708">
    <property type="entry name" value="5'(3')-deoxyribonucleotidase"/>
</dbReference>